<proteinExistence type="predicted"/>
<reference evidence="1" key="2">
    <citation type="journal article" date="2015" name="Data Brief">
        <title>Shoot transcriptome of the giant reed, Arundo donax.</title>
        <authorList>
            <person name="Barrero R.A."/>
            <person name="Guerrero F.D."/>
            <person name="Moolhuijzen P."/>
            <person name="Goolsby J.A."/>
            <person name="Tidwell J."/>
            <person name="Bellgard S.E."/>
            <person name="Bellgard M.I."/>
        </authorList>
    </citation>
    <scope>NUCLEOTIDE SEQUENCE</scope>
    <source>
        <tissue evidence="1">Shoot tissue taken approximately 20 cm above the soil surface</tissue>
    </source>
</reference>
<organism evidence="1">
    <name type="scientific">Arundo donax</name>
    <name type="common">Giant reed</name>
    <name type="synonym">Donax arundinaceus</name>
    <dbReference type="NCBI Taxonomy" id="35708"/>
    <lineage>
        <taxon>Eukaryota</taxon>
        <taxon>Viridiplantae</taxon>
        <taxon>Streptophyta</taxon>
        <taxon>Embryophyta</taxon>
        <taxon>Tracheophyta</taxon>
        <taxon>Spermatophyta</taxon>
        <taxon>Magnoliopsida</taxon>
        <taxon>Liliopsida</taxon>
        <taxon>Poales</taxon>
        <taxon>Poaceae</taxon>
        <taxon>PACMAD clade</taxon>
        <taxon>Arundinoideae</taxon>
        <taxon>Arundineae</taxon>
        <taxon>Arundo</taxon>
    </lineage>
</organism>
<evidence type="ECO:0000313" key="1">
    <source>
        <dbReference type="EMBL" id="JAD55854.1"/>
    </source>
</evidence>
<accession>A0A0A9AVS2</accession>
<dbReference type="EMBL" id="GBRH01242041">
    <property type="protein sequence ID" value="JAD55854.1"/>
    <property type="molecule type" value="Transcribed_RNA"/>
</dbReference>
<reference evidence="1" key="1">
    <citation type="submission" date="2014-09" db="EMBL/GenBank/DDBJ databases">
        <authorList>
            <person name="Magalhaes I.L.F."/>
            <person name="Oliveira U."/>
            <person name="Santos F.R."/>
            <person name="Vidigal T.H.D.A."/>
            <person name="Brescovit A.D."/>
            <person name="Santos A.J."/>
        </authorList>
    </citation>
    <scope>NUCLEOTIDE SEQUENCE</scope>
    <source>
        <tissue evidence="1">Shoot tissue taken approximately 20 cm above the soil surface</tissue>
    </source>
</reference>
<name>A0A0A9AVS2_ARUDO</name>
<sequence length="30" mass="3359">MRLRFIPVMEVLATSENQTSSQSGTCLETE</sequence>
<dbReference type="AlphaFoldDB" id="A0A0A9AVS2"/>
<protein>
    <submittedName>
        <fullName evidence="1">Uncharacterized protein</fullName>
    </submittedName>
</protein>